<dbReference type="Proteomes" id="UP000238430">
    <property type="component" value="Unassembled WGS sequence"/>
</dbReference>
<dbReference type="AlphaFoldDB" id="A0A2T1NM08"/>
<dbReference type="PROSITE" id="PS51257">
    <property type="entry name" value="PROKAR_LIPOPROTEIN"/>
    <property type="match status" value="1"/>
</dbReference>
<evidence type="ECO:0000313" key="3">
    <source>
        <dbReference type="Proteomes" id="UP000238430"/>
    </source>
</evidence>
<feature type="chain" id="PRO_5015486749" description="Lipoprotein" evidence="1">
    <location>
        <begin position="24"/>
        <end position="232"/>
    </location>
</feature>
<sequence length="232" mass="26432">MKNLKLFLFAIGAYLFLSSCCTTKVVYCTDNRPVTYPKNQKCALKAYKESVAGFEVNLESTIQDIIEIGSLTVGSEPKLLREKLNNESARHQDALKASFIALSTDPCMNSERHYKLVESINKRNYDLQELRAKLENNGLETVKNYLYERGKIEGKAMKEIIDSLKNYYGINTKYPETLDELNVNNAILTLGESRLDYKMTNEKTFVLKFAGEDYALGTEDDKIYKGTNDLIQ</sequence>
<keyword evidence="1" id="KW-0732">Signal</keyword>
<gene>
    <name evidence="2" type="ORF">C7H61_01735</name>
</gene>
<evidence type="ECO:0000256" key="1">
    <source>
        <dbReference type="SAM" id="SignalP"/>
    </source>
</evidence>
<keyword evidence="3" id="KW-1185">Reference proteome</keyword>
<proteinExistence type="predicted"/>
<organism evidence="2 3">
    <name type="scientific">Mesoflavibacter zeaxanthinifaciens subsp. sabulilitoris</name>
    <dbReference type="NCBI Taxonomy" id="1520893"/>
    <lineage>
        <taxon>Bacteria</taxon>
        <taxon>Pseudomonadati</taxon>
        <taxon>Bacteroidota</taxon>
        <taxon>Flavobacteriia</taxon>
        <taxon>Flavobacteriales</taxon>
        <taxon>Flavobacteriaceae</taxon>
        <taxon>Mesoflavibacter</taxon>
    </lineage>
</organism>
<name>A0A2T1NM08_9FLAO</name>
<evidence type="ECO:0000313" key="2">
    <source>
        <dbReference type="EMBL" id="PSG93920.1"/>
    </source>
</evidence>
<feature type="signal peptide" evidence="1">
    <location>
        <begin position="1"/>
        <end position="23"/>
    </location>
</feature>
<dbReference type="EMBL" id="PXOT01000014">
    <property type="protein sequence ID" value="PSG93920.1"/>
    <property type="molecule type" value="Genomic_DNA"/>
</dbReference>
<dbReference type="OrthoDB" id="1454303at2"/>
<accession>A0A2T1NM08</accession>
<evidence type="ECO:0008006" key="4">
    <source>
        <dbReference type="Google" id="ProtNLM"/>
    </source>
</evidence>
<dbReference type="RefSeq" id="WP_106676605.1">
    <property type="nucleotide sequence ID" value="NZ_JACHWV010000006.1"/>
</dbReference>
<comment type="caution">
    <text evidence="2">The sequence shown here is derived from an EMBL/GenBank/DDBJ whole genome shotgun (WGS) entry which is preliminary data.</text>
</comment>
<reference evidence="2 3" key="1">
    <citation type="submission" date="2018-03" db="EMBL/GenBank/DDBJ databases">
        <title>Mesoflavibacter sp. HG37 and Mesoflavibacter sp. HG96 sp.nov., two marine bacteria isolated from seawater of Western Pacific Ocean.</title>
        <authorList>
            <person name="Cheng H."/>
            <person name="Wu Y.-H."/>
            <person name="Guo L.-L."/>
            <person name="Xu X.-W."/>
        </authorList>
    </citation>
    <scope>NUCLEOTIDE SEQUENCE [LARGE SCALE GENOMIC DNA]</scope>
    <source>
        <strain evidence="2 3">KCTC 42117</strain>
    </source>
</reference>
<protein>
    <recommendedName>
        <fullName evidence="4">Lipoprotein</fullName>
    </recommendedName>
</protein>